<dbReference type="EMBL" id="KN831948">
    <property type="protein sequence ID" value="KIO12233.1"/>
    <property type="molecule type" value="Genomic_DNA"/>
</dbReference>
<sequence length="149" mass="16682">MCIDSQSSHVDSVQRIHEEGTLFHMDDCGQVSPLCEDSLNHGDFVEVDVEFDLVIARDDVGYTSLKVYLSFKDIVCLLPASNPSLSVSSKHKRDRVQPPLSTLIKHMRTGTSMENVNPNSSPQKALPAEKSYIINFFCNVQEDINLKVQ</sequence>
<evidence type="ECO:0000313" key="1">
    <source>
        <dbReference type="EMBL" id="KIO12233.1"/>
    </source>
</evidence>
<gene>
    <name evidence="1" type="ORF">M404DRAFT_20066</name>
</gene>
<dbReference type="AlphaFoldDB" id="A0A0C3JSW3"/>
<proteinExistence type="predicted"/>
<evidence type="ECO:0000313" key="2">
    <source>
        <dbReference type="Proteomes" id="UP000054217"/>
    </source>
</evidence>
<protein>
    <submittedName>
        <fullName evidence="1">Uncharacterized protein</fullName>
    </submittedName>
</protein>
<dbReference type="Proteomes" id="UP000054217">
    <property type="component" value="Unassembled WGS sequence"/>
</dbReference>
<keyword evidence="2" id="KW-1185">Reference proteome</keyword>
<name>A0A0C3JSW3_PISTI</name>
<dbReference type="InParanoid" id="A0A0C3JSW3"/>
<dbReference type="HOGENOM" id="CLU_1750451_0_0_1"/>
<organism evidence="1 2">
    <name type="scientific">Pisolithus tinctorius Marx 270</name>
    <dbReference type="NCBI Taxonomy" id="870435"/>
    <lineage>
        <taxon>Eukaryota</taxon>
        <taxon>Fungi</taxon>
        <taxon>Dikarya</taxon>
        <taxon>Basidiomycota</taxon>
        <taxon>Agaricomycotina</taxon>
        <taxon>Agaricomycetes</taxon>
        <taxon>Agaricomycetidae</taxon>
        <taxon>Boletales</taxon>
        <taxon>Sclerodermatineae</taxon>
        <taxon>Pisolithaceae</taxon>
        <taxon>Pisolithus</taxon>
    </lineage>
</organism>
<reference evidence="1 2" key="1">
    <citation type="submission" date="2014-04" db="EMBL/GenBank/DDBJ databases">
        <authorList>
            <consortium name="DOE Joint Genome Institute"/>
            <person name="Kuo A."/>
            <person name="Kohler A."/>
            <person name="Costa M.D."/>
            <person name="Nagy L.G."/>
            <person name="Floudas D."/>
            <person name="Copeland A."/>
            <person name="Barry K.W."/>
            <person name="Cichocki N."/>
            <person name="Veneault-Fourrey C."/>
            <person name="LaButti K."/>
            <person name="Lindquist E.A."/>
            <person name="Lipzen A."/>
            <person name="Lundell T."/>
            <person name="Morin E."/>
            <person name="Murat C."/>
            <person name="Sun H."/>
            <person name="Tunlid A."/>
            <person name="Henrissat B."/>
            <person name="Grigoriev I.V."/>
            <person name="Hibbett D.S."/>
            <person name="Martin F."/>
            <person name="Nordberg H.P."/>
            <person name="Cantor M.N."/>
            <person name="Hua S.X."/>
        </authorList>
    </citation>
    <scope>NUCLEOTIDE SEQUENCE [LARGE SCALE GENOMIC DNA]</scope>
    <source>
        <strain evidence="1 2">Marx 270</strain>
    </source>
</reference>
<accession>A0A0C3JSW3</accession>
<reference evidence="2" key="2">
    <citation type="submission" date="2015-01" db="EMBL/GenBank/DDBJ databases">
        <title>Evolutionary Origins and Diversification of the Mycorrhizal Mutualists.</title>
        <authorList>
            <consortium name="DOE Joint Genome Institute"/>
            <consortium name="Mycorrhizal Genomics Consortium"/>
            <person name="Kohler A."/>
            <person name="Kuo A."/>
            <person name="Nagy L.G."/>
            <person name="Floudas D."/>
            <person name="Copeland A."/>
            <person name="Barry K.W."/>
            <person name="Cichocki N."/>
            <person name="Veneault-Fourrey C."/>
            <person name="LaButti K."/>
            <person name="Lindquist E.A."/>
            <person name="Lipzen A."/>
            <person name="Lundell T."/>
            <person name="Morin E."/>
            <person name="Murat C."/>
            <person name="Riley R."/>
            <person name="Ohm R."/>
            <person name="Sun H."/>
            <person name="Tunlid A."/>
            <person name="Henrissat B."/>
            <person name="Grigoriev I.V."/>
            <person name="Hibbett D.S."/>
            <person name="Martin F."/>
        </authorList>
    </citation>
    <scope>NUCLEOTIDE SEQUENCE [LARGE SCALE GENOMIC DNA]</scope>
    <source>
        <strain evidence="2">Marx 270</strain>
    </source>
</reference>